<dbReference type="Proteomes" id="UP000272481">
    <property type="component" value="Unassembled WGS sequence"/>
</dbReference>
<keyword evidence="3" id="KW-1185">Reference proteome</keyword>
<feature type="domain" description="NERD" evidence="1">
    <location>
        <begin position="101"/>
        <end position="220"/>
    </location>
</feature>
<evidence type="ECO:0000313" key="2">
    <source>
        <dbReference type="EMBL" id="RSK36521.1"/>
    </source>
</evidence>
<dbReference type="EMBL" id="RWGW01000003">
    <property type="protein sequence ID" value="RSK36521.1"/>
    <property type="molecule type" value="Genomic_DNA"/>
</dbReference>
<comment type="caution">
    <text evidence="2">The sequence shown here is derived from an EMBL/GenBank/DDBJ whole genome shotgun (WGS) entry which is preliminary data.</text>
</comment>
<name>A0ABX9ZGA5_9BACL</name>
<gene>
    <name evidence="2" type="ORF">EJA12_01880</name>
</gene>
<dbReference type="InterPro" id="IPR011528">
    <property type="entry name" value="NERD"/>
</dbReference>
<accession>A0ABX9ZGA5</accession>
<evidence type="ECO:0000259" key="1">
    <source>
        <dbReference type="PROSITE" id="PS50965"/>
    </source>
</evidence>
<evidence type="ECO:0000313" key="3">
    <source>
        <dbReference type="Proteomes" id="UP000272481"/>
    </source>
</evidence>
<protein>
    <submittedName>
        <fullName evidence="2">NERD domain-containing protein</fullName>
    </submittedName>
</protein>
<organism evidence="2 3">
    <name type="scientific">Bhargavaea beijingensis</name>
    <dbReference type="NCBI Taxonomy" id="426756"/>
    <lineage>
        <taxon>Bacteria</taxon>
        <taxon>Bacillati</taxon>
        <taxon>Bacillota</taxon>
        <taxon>Bacilli</taxon>
        <taxon>Bacillales</taxon>
        <taxon>Caryophanaceae</taxon>
        <taxon>Bhargavaea</taxon>
    </lineage>
</organism>
<dbReference type="Pfam" id="PF08378">
    <property type="entry name" value="NERD"/>
    <property type="match status" value="1"/>
</dbReference>
<sequence length="391" mass="44889">MPKPPCEPVPIVTLLTRQNLILIHFPDHISNLASRNAPICDLSELSILLIPGVIGFYKGGIELGVRPYPLELLMLECMQRRLYPGHRELERIGDQIRRLEAGFSGEQKVDQYLEGLRLPREWWVLRDIRLRMNKSHVAQFDTLMVTDRGIGIIESKLFKGTLRYQENPRRLERIEEDGSILTFDCPIIQLENQKEALIEWLRQRELMTSVKGVVAFASRNTWLGLPEHAPFVSVKELPYIMRRDFGTTAATGGTPAHMIVNRILAEQLGPEWVRADRRYDIHPDDYKRGLLCETCHNILGWKTRRTLDCPQCGQPTGNPYRDALLDCFLLINPVITTRDYCNFTGIPSVSTGHRHLSSFELDVLGSTCKQAFRFDPKRHLAGKSLIQKRSR</sequence>
<dbReference type="PROSITE" id="PS50965">
    <property type="entry name" value="NERD"/>
    <property type="match status" value="1"/>
</dbReference>
<proteinExistence type="predicted"/>
<reference evidence="2 3" key="1">
    <citation type="submission" date="2018-12" db="EMBL/GenBank/DDBJ databases">
        <title>Comparitive functional genomics of dry heat resistant strains isolated from the viking spacecraft.</title>
        <authorList>
            <person name="Seuylemezian A."/>
            <person name="Vaishampayan P."/>
        </authorList>
    </citation>
    <scope>NUCLEOTIDE SEQUENCE [LARGE SCALE GENOMIC DNA]</scope>
    <source>
        <strain evidence="2 3">M6-11</strain>
    </source>
</reference>